<comment type="caution">
    <text evidence="2">The sequence shown here is derived from an EMBL/GenBank/DDBJ whole genome shotgun (WGS) entry which is preliminary data.</text>
</comment>
<accession>A0A9K3LMR5</accession>
<proteinExistence type="predicted"/>
<reference evidence="2" key="1">
    <citation type="journal article" date="2021" name="Sci. Rep.">
        <title>Diploid genomic architecture of Nitzschia inconspicua, an elite biomass production diatom.</title>
        <authorList>
            <person name="Oliver A."/>
            <person name="Podell S."/>
            <person name="Pinowska A."/>
            <person name="Traller J.C."/>
            <person name="Smith S.R."/>
            <person name="McClure R."/>
            <person name="Beliaev A."/>
            <person name="Bohutskyi P."/>
            <person name="Hill E.A."/>
            <person name="Rabines A."/>
            <person name="Zheng H."/>
            <person name="Allen L.Z."/>
            <person name="Kuo A."/>
            <person name="Grigoriev I.V."/>
            <person name="Allen A.E."/>
            <person name="Hazlebeck D."/>
            <person name="Allen E.E."/>
        </authorList>
    </citation>
    <scope>NUCLEOTIDE SEQUENCE</scope>
    <source>
        <strain evidence="2">Hildebrandi</strain>
    </source>
</reference>
<dbReference type="EMBL" id="JAGRRH010000009">
    <property type="protein sequence ID" value="KAG7364644.1"/>
    <property type="molecule type" value="Genomic_DNA"/>
</dbReference>
<reference evidence="2" key="2">
    <citation type="submission" date="2021-04" db="EMBL/GenBank/DDBJ databases">
        <authorList>
            <person name="Podell S."/>
        </authorList>
    </citation>
    <scope>NUCLEOTIDE SEQUENCE</scope>
    <source>
        <strain evidence="2">Hildebrandi</strain>
    </source>
</reference>
<sequence length="176" mass="19599">MSSTDRLILSQEQMSDKLYDAESMMQIKSTIANGYAVLLNNGAISPKNNGKKKEKSPQKKKEDDSTSLAFMALTSGNVLDACFGVEQASRTGDSPARRKAQAAKDLLDGCFTTDSFQDLAVETYYNAFKIVIEHNEQMSKLNCFTRCFKAKKIQTETEQKLNTTFSRLAKAIGEKR</sequence>
<dbReference type="AlphaFoldDB" id="A0A9K3LMR5"/>
<dbReference type="Proteomes" id="UP000693970">
    <property type="component" value="Unassembled WGS sequence"/>
</dbReference>
<evidence type="ECO:0000313" key="3">
    <source>
        <dbReference type="Proteomes" id="UP000693970"/>
    </source>
</evidence>
<evidence type="ECO:0000256" key="1">
    <source>
        <dbReference type="SAM" id="MobiDB-lite"/>
    </source>
</evidence>
<name>A0A9K3LMR5_9STRA</name>
<feature type="region of interest" description="Disordered" evidence="1">
    <location>
        <begin position="46"/>
        <end position="66"/>
    </location>
</feature>
<dbReference type="OrthoDB" id="43696at2759"/>
<organism evidence="2 3">
    <name type="scientific">Nitzschia inconspicua</name>
    <dbReference type="NCBI Taxonomy" id="303405"/>
    <lineage>
        <taxon>Eukaryota</taxon>
        <taxon>Sar</taxon>
        <taxon>Stramenopiles</taxon>
        <taxon>Ochrophyta</taxon>
        <taxon>Bacillariophyta</taxon>
        <taxon>Bacillariophyceae</taxon>
        <taxon>Bacillariophycidae</taxon>
        <taxon>Bacillariales</taxon>
        <taxon>Bacillariaceae</taxon>
        <taxon>Nitzschia</taxon>
    </lineage>
</organism>
<keyword evidence="3" id="KW-1185">Reference proteome</keyword>
<protein>
    <submittedName>
        <fullName evidence="2">Uncharacterized protein</fullName>
    </submittedName>
</protein>
<gene>
    <name evidence="2" type="ORF">IV203_037846</name>
</gene>
<evidence type="ECO:0000313" key="2">
    <source>
        <dbReference type="EMBL" id="KAG7364644.1"/>
    </source>
</evidence>
<feature type="compositionally biased region" description="Basic and acidic residues" evidence="1">
    <location>
        <begin position="55"/>
        <end position="64"/>
    </location>
</feature>